<dbReference type="PIRSF" id="PIRSF000714">
    <property type="entry name" value="HIT"/>
    <property type="match status" value="1"/>
</dbReference>
<dbReference type="InterPro" id="IPR026026">
    <property type="entry name" value="HIT_Hint"/>
</dbReference>
<proteinExistence type="predicted"/>
<dbReference type="AlphaFoldDB" id="A0A254TD23"/>
<keyword evidence="4" id="KW-1185">Reference proteome</keyword>
<dbReference type="Pfam" id="PF01230">
    <property type="entry name" value="HIT"/>
    <property type="match status" value="1"/>
</dbReference>
<dbReference type="PROSITE" id="PS51084">
    <property type="entry name" value="HIT_2"/>
    <property type="match status" value="1"/>
</dbReference>
<evidence type="ECO:0000259" key="2">
    <source>
        <dbReference type="PROSITE" id="PS51084"/>
    </source>
</evidence>
<protein>
    <submittedName>
        <fullName evidence="3">Histidine triad (HIT) protein</fullName>
    </submittedName>
</protein>
<comment type="caution">
    <text evidence="3">The sequence shown here is derived from an EMBL/GenBank/DDBJ whole genome shotgun (WGS) entry which is preliminary data.</text>
</comment>
<reference evidence="3 4" key="1">
    <citation type="submission" date="2016-02" db="EMBL/GenBank/DDBJ databases">
        <authorList>
            <person name="Wen L."/>
            <person name="He K."/>
            <person name="Yang H."/>
        </authorList>
    </citation>
    <scope>NUCLEOTIDE SEQUENCE [LARGE SCALE GENOMIC DNA]</scope>
    <source>
        <strain evidence="3 4">TSA40</strain>
    </source>
</reference>
<sequence>MAKEACELCMHPGGEVVYRDDNYRIVLVDDERYPGFCRVIWNAHHREMTDLSTAERAILIAAVWQVEEVVREVMQPDKVNVASLGNVVPHVHWHVIPRYENDAHFPNPIWGEVKRTPASTDLAKRVVLVARLRERLLERFEQSLL</sequence>
<evidence type="ECO:0000256" key="1">
    <source>
        <dbReference type="PROSITE-ProRule" id="PRU00464"/>
    </source>
</evidence>
<gene>
    <name evidence="3" type="ORF">AYR66_11760</name>
</gene>
<evidence type="ECO:0000313" key="4">
    <source>
        <dbReference type="Proteomes" id="UP000197535"/>
    </source>
</evidence>
<dbReference type="Proteomes" id="UP000197535">
    <property type="component" value="Unassembled WGS sequence"/>
</dbReference>
<feature type="short sequence motif" description="Histidine triad motif" evidence="1">
    <location>
        <begin position="90"/>
        <end position="94"/>
    </location>
</feature>
<accession>A0A254TD23</accession>
<dbReference type="InterPro" id="IPR011146">
    <property type="entry name" value="HIT-like"/>
</dbReference>
<dbReference type="PANTHER" id="PTHR42997:SF1">
    <property type="entry name" value="AP-4-A PHOSPHORYLASE"/>
    <property type="match status" value="1"/>
</dbReference>
<dbReference type="SUPFAM" id="SSF54197">
    <property type="entry name" value="HIT-like"/>
    <property type="match status" value="1"/>
</dbReference>
<evidence type="ECO:0000313" key="3">
    <source>
        <dbReference type="EMBL" id="OWW20067.1"/>
    </source>
</evidence>
<name>A0A254TD23_9BURK</name>
<dbReference type="RefSeq" id="WP_088706960.1">
    <property type="nucleotide sequence ID" value="NZ_LSTO01000001.1"/>
</dbReference>
<dbReference type="OrthoDB" id="9799145at2"/>
<dbReference type="Gene3D" id="3.30.428.10">
    <property type="entry name" value="HIT-like"/>
    <property type="match status" value="1"/>
</dbReference>
<feature type="domain" description="HIT" evidence="2">
    <location>
        <begin position="4"/>
        <end position="105"/>
    </location>
</feature>
<dbReference type="InterPro" id="IPR036265">
    <property type="entry name" value="HIT-like_sf"/>
</dbReference>
<dbReference type="GO" id="GO:0003824">
    <property type="term" value="F:catalytic activity"/>
    <property type="evidence" value="ECO:0007669"/>
    <property type="project" value="InterPro"/>
</dbReference>
<dbReference type="PANTHER" id="PTHR42997">
    <property type="entry name" value="HIT FAMILY HYDROLASE"/>
    <property type="match status" value="1"/>
</dbReference>
<organism evidence="3 4">
    <name type="scientific">Noviherbaspirillum denitrificans</name>
    <dbReference type="NCBI Taxonomy" id="1968433"/>
    <lineage>
        <taxon>Bacteria</taxon>
        <taxon>Pseudomonadati</taxon>
        <taxon>Pseudomonadota</taxon>
        <taxon>Betaproteobacteria</taxon>
        <taxon>Burkholderiales</taxon>
        <taxon>Oxalobacteraceae</taxon>
        <taxon>Noviherbaspirillum</taxon>
    </lineage>
</organism>
<dbReference type="InterPro" id="IPR052908">
    <property type="entry name" value="AP-4-A_phosphorylase"/>
</dbReference>
<dbReference type="EMBL" id="LSTO01000001">
    <property type="protein sequence ID" value="OWW20067.1"/>
    <property type="molecule type" value="Genomic_DNA"/>
</dbReference>